<dbReference type="InterPro" id="IPR011057">
    <property type="entry name" value="Mss4-like_sf"/>
</dbReference>
<proteinExistence type="inferred from homology"/>
<evidence type="ECO:0000259" key="4">
    <source>
        <dbReference type="PROSITE" id="PS51891"/>
    </source>
</evidence>
<evidence type="ECO:0000256" key="3">
    <source>
        <dbReference type="ARBA" id="ARBA00022833"/>
    </source>
</evidence>
<evidence type="ECO:0000256" key="1">
    <source>
        <dbReference type="ARBA" id="ARBA00005495"/>
    </source>
</evidence>
<keyword evidence="2" id="KW-0479">Metal-binding</keyword>
<evidence type="ECO:0000313" key="6">
    <source>
        <dbReference type="Proteomes" id="UP000075320"/>
    </source>
</evidence>
<name>A0A150WGU1_BDEBC</name>
<dbReference type="OrthoDB" id="4188830at2"/>
<keyword evidence="6" id="KW-1185">Reference proteome</keyword>
<dbReference type="Pfam" id="PF04828">
    <property type="entry name" value="GFA"/>
    <property type="match status" value="1"/>
</dbReference>
<gene>
    <name evidence="5" type="ORF">AZI86_16280</name>
</gene>
<protein>
    <submittedName>
        <fullName evidence="5">Aldehyde-activating protein</fullName>
    </submittedName>
</protein>
<dbReference type="PANTHER" id="PTHR28620">
    <property type="entry name" value="CENTROMERE PROTEIN V"/>
    <property type="match status" value="1"/>
</dbReference>
<dbReference type="PROSITE" id="PS51891">
    <property type="entry name" value="CENP_V_GFA"/>
    <property type="match status" value="1"/>
</dbReference>
<comment type="caution">
    <text evidence="5">The sequence shown here is derived from an EMBL/GenBank/DDBJ whole genome shotgun (WGS) entry which is preliminary data.</text>
</comment>
<dbReference type="GO" id="GO:0016846">
    <property type="term" value="F:carbon-sulfur lyase activity"/>
    <property type="evidence" value="ECO:0007669"/>
    <property type="project" value="InterPro"/>
</dbReference>
<dbReference type="RefSeq" id="WP_061836353.1">
    <property type="nucleotide sequence ID" value="NZ_LUKE01000005.1"/>
</dbReference>
<evidence type="ECO:0000313" key="5">
    <source>
        <dbReference type="EMBL" id="KYG62392.1"/>
    </source>
</evidence>
<sequence>MKYTGGCHCQKLRFEVEANIENLLACNCSICGKKGHLLTFVPDSQFKMLTSTETLSDYQFGKKNIHHHFCSNCGVSAFGAGSMPDGTKMRSINARCLDGLDVTKFPVHHYDGASL</sequence>
<reference evidence="5 6" key="1">
    <citation type="submission" date="2016-03" db="EMBL/GenBank/DDBJ databases">
        <authorList>
            <person name="Ploux O."/>
        </authorList>
    </citation>
    <scope>NUCLEOTIDE SEQUENCE [LARGE SCALE GENOMIC DNA]</scope>
    <source>
        <strain evidence="5 6">R0</strain>
    </source>
</reference>
<dbReference type="Proteomes" id="UP000075320">
    <property type="component" value="Unassembled WGS sequence"/>
</dbReference>
<organism evidence="5 6">
    <name type="scientific">Bdellovibrio bacteriovorus</name>
    <dbReference type="NCBI Taxonomy" id="959"/>
    <lineage>
        <taxon>Bacteria</taxon>
        <taxon>Pseudomonadati</taxon>
        <taxon>Bdellovibrionota</taxon>
        <taxon>Bdellovibrionia</taxon>
        <taxon>Bdellovibrionales</taxon>
        <taxon>Pseudobdellovibrionaceae</taxon>
        <taxon>Bdellovibrio</taxon>
    </lineage>
</organism>
<dbReference type="EMBL" id="LUKE01000005">
    <property type="protein sequence ID" value="KYG62392.1"/>
    <property type="molecule type" value="Genomic_DNA"/>
</dbReference>
<dbReference type="AlphaFoldDB" id="A0A150WGU1"/>
<feature type="domain" description="CENP-V/GFA" evidence="4">
    <location>
        <begin position="3"/>
        <end position="111"/>
    </location>
</feature>
<dbReference type="InterPro" id="IPR052355">
    <property type="entry name" value="CENP-V-like"/>
</dbReference>
<dbReference type="PANTHER" id="PTHR28620:SF1">
    <property type="entry name" value="CENP-V_GFA DOMAIN-CONTAINING PROTEIN"/>
    <property type="match status" value="1"/>
</dbReference>
<dbReference type="Gene3D" id="2.170.150.70">
    <property type="match status" value="1"/>
</dbReference>
<accession>A0A150WGU1</accession>
<evidence type="ECO:0000256" key="2">
    <source>
        <dbReference type="ARBA" id="ARBA00022723"/>
    </source>
</evidence>
<dbReference type="GO" id="GO:0046872">
    <property type="term" value="F:metal ion binding"/>
    <property type="evidence" value="ECO:0007669"/>
    <property type="project" value="UniProtKB-KW"/>
</dbReference>
<comment type="similarity">
    <text evidence="1">Belongs to the Gfa family.</text>
</comment>
<dbReference type="SUPFAM" id="SSF51316">
    <property type="entry name" value="Mss4-like"/>
    <property type="match status" value="1"/>
</dbReference>
<dbReference type="InterPro" id="IPR006913">
    <property type="entry name" value="CENP-V/GFA"/>
</dbReference>
<keyword evidence="3" id="KW-0862">Zinc</keyword>